<comment type="caution">
    <text evidence="1">The sequence shown here is derived from an EMBL/GenBank/DDBJ whole genome shotgun (WGS) entry which is preliminary data.</text>
</comment>
<reference evidence="1 2" key="1">
    <citation type="submission" date="2015-03" db="EMBL/GenBank/DDBJ databases">
        <title>Draft genome sequence of Elstera litoralis.</title>
        <authorList>
            <person name="Rahalkar M.C."/>
            <person name="Dhakephalkar P.K."/>
            <person name="Pore S.D."/>
            <person name="Arora P."/>
            <person name="Kapse N.G."/>
            <person name="Pandit P.S."/>
        </authorList>
    </citation>
    <scope>NUCLEOTIDE SEQUENCE [LARGE SCALE GENOMIC DNA]</scope>
    <source>
        <strain evidence="1 2">Dia-1</strain>
    </source>
</reference>
<dbReference type="AlphaFoldDB" id="A0A0F3IPC4"/>
<proteinExistence type="predicted"/>
<evidence type="ECO:0000313" key="2">
    <source>
        <dbReference type="Proteomes" id="UP000033774"/>
    </source>
</evidence>
<feature type="non-terminal residue" evidence="1">
    <location>
        <position position="77"/>
    </location>
</feature>
<name>A0A0F3IPC4_9PROT</name>
<gene>
    <name evidence="1" type="ORF">VZ95_17980</name>
</gene>
<sequence length="77" mass="9313">MDRFRIFFKENSDNGRADFAFPRGVMLDRPFYYRHDINLWAYFQESKGRYFNAFGIGFPVQDQKNRIIVEINPIINK</sequence>
<protein>
    <submittedName>
        <fullName evidence="1">Uncharacterized protein</fullName>
    </submittedName>
</protein>
<dbReference type="Proteomes" id="UP000033774">
    <property type="component" value="Unassembled WGS sequence"/>
</dbReference>
<evidence type="ECO:0000313" key="1">
    <source>
        <dbReference type="EMBL" id="KJV08408.1"/>
    </source>
</evidence>
<keyword evidence="2" id="KW-1185">Reference proteome</keyword>
<dbReference type="EMBL" id="LAJY01000596">
    <property type="protein sequence ID" value="KJV08408.1"/>
    <property type="molecule type" value="Genomic_DNA"/>
</dbReference>
<organism evidence="1 2">
    <name type="scientific">Elstera litoralis</name>
    <dbReference type="NCBI Taxonomy" id="552518"/>
    <lineage>
        <taxon>Bacteria</taxon>
        <taxon>Pseudomonadati</taxon>
        <taxon>Pseudomonadota</taxon>
        <taxon>Alphaproteobacteria</taxon>
        <taxon>Rhodospirillales</taxon>
        <taxon>Rhodospirillaceae</taxon>
        <taxon>Elstera</taxon>
    </lineage>
</organism>
<accession>A0A0F3IPC4</accession>